<dbReference type="RefSeq" id="WP_092777342.1">
    <property type="nucleotide sequence ID" value="NZ_FORA01000001.1"/>
</dbReference>
<dbReference type="Proteomes" id="UP000199110">
    <property type="component" value="Unassembled WGS sequence"/>
</dbReference>
<dbReference type="STRING" id="390807.SAMN04488095_0810"/>
<feature type="transmembrane region" description="Helical" evidence="5">
    <location>
        <begin position="265"/>
        <end position="284"/>
    </location>
</feature>
<organism evidence="7 8">
    <name type="scientific">Jannaschia pohangensis</name>
    <dbReference type="NCBI Taxonomy" id="390807"/>
    <lineage>
        <taxon>Bacteria</taxon>
        <taxon>Pseudomonadati</taxon>
        <taxon>Pseudomonadota</taxon>
        <taxon>Alphaproteobacteria</taxon>
        <taxon>Rhodobacterales</taxon>
        <taxon>Roseobacteraceae</taxon>
        <taxon>Jannaschia</taxon>
    </lineage>
</organism>
<dbReference type="AlphaFoldDB" id="A0A1I3I401"/>
<dbReference type="InterPro" id="IPR047200">
    <property type="entry name" value="MFS_YcaD-like"/>
</dbReference>
<feature type="domain" description="Major facilitator superfamily (MFS) profile" evidence="6">
    <location>
        <begin position="2"/>
        <end position="378"/>
    </location>
</feature>
<evidence type="ECO:0000256" key="5">
    <source>
        <dbReference type="SAM" id="Phobius"/>
    </source>
</evidence>
<feature type="transmembrane region" description="Helical" evidence="5">
    <location>
        <begin position="131"/>
        <end position="152"/>
    </location>
</feature>
<dbReference type="PANTHER" id="PTHR23521:SF3">
    <property type="entry name" value="MFS TRANSPORTER"/>
    <property type="match status" value="1"/>
</dbReference>
<accession>A0A1I3I401</accession>
<evidence type="ECO:0000256" key="4">
    <source>
        <dbReference type="ARBA" id="ARBA00023136"/>
    </source>
</evidence>
<evidence type="ECO:0000259" key="6">
    <source>
        <dbReference type="PROSITE" id="PS50850"/>
    </source>
</evidence>
<feature type="transmembrane region" description="Helical" evidence="5">
    <location>
        <begin position="73"/>
        <end position="91"/>
    </location>
</feature>
<feature type="transmembrane region" description="Helical" evidence="5">
    <location>
        <begin position="324"/>
        <end position="347"/>
    </location>
</feature>
<feature type="transmembrane region" description="Helical" evidence="5">
    <location>
        <begin position="158"/>
        <end position="179"/>
    </location>
</feature>
<dbReference type="InterPro" id="IPR020846">
    <property type="entry name" value="MFS_dom"/>
</dbReference>
<protein>
    <submittedName>
        <fullName evidence="7">Predicted arabinose efflux permease, MFS family</fullName>
    </submittedName>
</protein>
<sequence length="423" mass="44586">MLSVVRNSWALLLGIGLLMVGNGMQGTLLGVRGEIEGFSTAAMSIIMSAYFAGFLLGSQFVPDLIRRVGHVRVFAFLGSLASAGLIMYPALTNPVAWVLLRLLLGFCFCGVYIVSESWLNNTTTNETRGRALSLYIIAQMIGIVAAQALFAYGDASEYELFVIVSVLVSLAFAPILLSATPVPPFATTKPMSFRALYRVSPLGFVGVFLLGAVFSALFGMAGVFGAQAQLTTGQIALFVSAIYAGGMVLQYPIGWLSDRMDRRQLVVAGAIVGALACGLGFSGLGGVNGLMVSALLIGGMANPLYAILLAYTNDYLDPEDMASASARLLFVNGVGAIGGPLLTGWLMSKLGPAGFFVFIGVLMVLLAVYAVWRMSRRAAIQSDTTGSFVAMAPMVTTPVTMGNLVEEWEEEAAENTPPTDAAA</sequence>
<dbReference type="CDD" id="cd17477">
    <property type="entry name" value="MFS_YcaD_like"/>
    <property type="match status" value="1"/>
</dbReference>
<gene>
    <name evidence="7" type="ORF">SAMN04488095_0810</name>
</gene>
<evidence type="ECO:0000256" key="2">
    <source>
        <dbReference type="ARBA" id="ARBA00022692"/>
    </source>
</evidence>
<dbReference type="InterPro" id="IPR036259">
    <property type="entry name" value="MFS_trans_sf"/>
</dbReference>
<evidence type="ECO:0000256" key="3">
    <source>
        <dbReference type="ARBA" id="ARBA00022989"/>
    </source>
</evidence>
<dbReference type="GO" id="GO:0005886">
    <property type="term" value="C:plasma membrane"/>
    <property type="evidence" value="ECO:0007669"/>
    <property type="project" value="TreeGrafter"/>
</dbReference>
<reference evidence="7 8" key="1">
    <citation type="submission" date="2016-10" db="EMBL/GenBank/DDBJ databases">
        <authorList>
            <person name="de Groot N.N."/>
        </authorList>
    </citation>
    <scope>NUCLEOTIDE SEQUENCE [LARGE SCALE GENOMIC DNA]</scope>
    <source>
        <strain evidence="7 8">DSM 19073</strain>
    </source>
</reference>
<dbReference type="InterPro" id="IPR011701">
    <property type="entry name" value="MFS"/>
</dbReference>
<dbReference type="OrthoDB" id="9810614at2"/>
<proteinExistence type="predicted"/>
<keyword evidence="2 5" id="KW-0812">Transmembrane</keyword>
<feature type="transmembrane region" description="Helical" evidence="5">
    <location>
        <begin position="353"/>
        <end position="372"/>
    </location>
</feature>
<dbReference type="Pfam" id="PF00083">
    <property type="entry name" value="Sugar_tr"/>
    <property type="match status" value="1"/>
</dbReference>
<evidence type="ECO:0000256" key="1">
    <source>
        <dbReference type="ARBA" id="ARBA00004370"/>
    </source>
</evidence>
<feature type="transmembrane region" description="Helical" evidence="5">
    <location>
        <begin position="199"/>
        <end position="223"/>
    </location>
</feature>
<keyword evidence="8" id="KW-1185">Reference proteome</keyword>
<dbReference type="InterPro" id="IPR005828">
    <property type="entry name" value="MFS_sugar_transport-like"/>
</dbReference>
<evidence type="ECO:0000313" key="8">
    <source>
        <dbReference type="Proteomes" id="UP000199110"/>
    </source>
</evidence>
<dbReference type="Gene3D" id="1.20.1250.20">
    <property type="entry name" value="MFS general substrate transporter like domains"/>
    <property type="match status" value="2"/>
</dbReference>
<keyword evidence="4 5" id="KW-0472">Membrane</keyword>
<dbReference type="PANTHER" id="PTHR23521">
    <property type="entry name" value="TRANSPORTER MFS SUPERFAMILY"/>
    <property type="match status" value="1"/>
</dbReference>
<feature type="transmembrane region" description="Helical" evidence="5">
    <location>
        <begin position="40"/>
        <end position="61"/>
    </location>
</feature>
<dbReference type="SUPFAM" id="SSF103473">
    <property type="entry name" value="MFS general substrate transporter"/>
    <property type="match status" value="1"/>
</dbReference>
<evidence type="ECO:0000313" key="7">
    <source>
        <dbReference type="EMBL" id="SFI42728.1"/>
    </source>
</evidence>
<dbReference type="GO" id="GO:0022857">
    <property type="term" value="F:transmembrane transporter activity"/>
    <property type="evidence" value="ECO:0007669"/>
    <property type="project" value="InterPro"/>
</dbReference>
<feature type="transmembrane region" description="Helical" evidence="5">
    <location>
        <begin position="235"/>
        <end position="253"/>
    </location>
</feature>
<comment type="subcellular location">
    <subcellularLocation>
        <location evidence="1">Membrane</location>
    </subcellularLocation>
</comment>
<dbReference type="PROSITE" id="PS50850">
    <property type="entry name" value="MFS"/>
    <property type="match status" value="1"/>
</dbReference>
<name>A0A1I3I401_9RHOB</name>
<feature type="transmembrane region" description="Helical" evidence="5">
    <location>
        <begin position="290"/>
        <end position="312"/>
    </location>
</feature>
<dbReference type="Pfam" id="PF07690">
    <property type="entry name" value="MFS_1"/>
    <property type="match status" value="1"/>
</dbReference>
<dbReference type="EMBL" id="FORA01000001">
    <property type="protein sequence ID" value="SFI42728.1"/>
    <property type="molecule type" value="Genomic_DNA"/>
</dbReference>
<feature type="transmembrane region" description="Helical" evidence="5">
    <location>
        <begin position="97"/>
        <end position="119"/>
    </location>
</feature>
<keyword evidence="3 5" id="KW-1133">Transmembrane helix</keyword>